<feature type="compositionally biased region" description="Low complexity" evidence="8">
    <location>
        <begin position="1167"/>
        <end position="1180"/>
    </location>
</feature>
<evidence type="ECO:0000313" key="13">
    <source>
        <dbReference type="Proteomes" id="UP000383932"/>
    </source>
</evidence>
<dbReference type="SUPFAM" id="SSF51735">
    <property type="entry name" value="NAD(P)-binding Rossmann-fold domains"/>
    <property type="match status" value="1"/>
</dbReference>
<dbReference type="InterPro" id="IPR024054">
    <property type="entry name" value="TIF2_asu_middle_sf"/>
</dbReference>
<evidence type="ECO:0000256" key="8">
    <source>
        <dbReference type="SAM" id="MobiDB-lite"/>
    </source>
</evidence>
<dbReference type="GO" id="GO:0033290">
    <property type="term" value="C:eukaryotic 48S preinitiation complex"/>
    <property type="evidence" value="ECO:0007669"/>
    <property type="project" value="TreeGrafter"/>
</dbReference>
<evidence type="ECO:0000256" key="5">
    <source>
        <dbReference type="ARBA" id="ARBA00022833"/>
    </source>
</evidence>
<dbReference type="SMART" id="SM00316">
    <property type="entry name" value="S1"/>
    <property type="match status" value="1"/>
</dbReference>
<dbReference type="Pfam" id="PF00107">
    <property type="entry name" value="ADH_zinc_N"/>
    <property type="match status" value="1"/>
</dbReference>
<dbReference type="PANTHER" id="PTHR10602">
    <property type="entry name" value="EUKARYOTIC TRANSLATION INITIATION FACTOR 2 SUBUNIT 1"/>
    <property type="match status" value="1"/>
</dbReference>
<dbReference type="Pfam" id="PF07541">
    <property type="entry name" value="EIF_2_alpha"/>
    <property type="match status" value="1"/>
</dbReference>
<dbReference type="Gene3D" id="3.30.70.1130">
    <property type="entry name" value="EIF_2_alpha"/>
    <property type="match status" value="1"/>
</dbReference>
<evidence type="ECO:0000313" key="12">
    <source>
        <dbReference type="EMBL" id="KAB5589103.1"/>
    </source>
</evidence>
<dbReference type="GO" id="GO:0003723">
    <property type="term" value="F:RNA binding"/>
    <property type="evidence" value="ECO:0007669"/>
    <property type="project" value="InterPro"/>
</dbReference>
<dbReference type="InterPro" id="IPR036291">
    <property type="entry name" value="NAD(P)-bd_dom_sf"/>
</dbReference>
<feature type="compositionally biased region" description="Low complexity" evidence="8">
    <location>
        <begin position="1076"/>
        <end position="1086"/>
    </location>
</feature>
<feature type="region of interest" description="Disordered" evidence="8">
    <location>
        <begin position="938"/>
        <end position="1207"/>
    </location>
</feature>
<dbReference type="InterPro" id="IPR012340">
    <property type="entry name" value="NA-bd_OB-fold"/>
</dbReference>
<dbReference type="InterPro" id="IPR013149">
    <property type="entry name" value="ADH-like_C"/>
</dbReference>
<comment type="similarity">
    <text evidence="1">Belongs to the eIF-2-alpha family.</text>
</comment>
<feature type="region of interest" description="Disordered" evidence="8">
    <location>
        <begin position="1284"/>
        <end position="1322"/>
    </location>
</feature>
<dbReference type="PROSITE" id="PS50126">
    <property type="entry name" value="S1"/>
    <property type="match status" value="1"/>
</dbReference>
<dbReference type="EMBL" id="SSOP01000317">
    <property type="protein sequence ID" value="KAB5589103.1"/>
    <property type="molecule type" value="Genomic_DNA"/>
</dbReference>
<dbReference type="InterPro" id="IPR000571">
    <property type="entry name" value="Znf_CCCH"/>
</dbReference>
<keyword evidence="6" id="KW-0648">Protein biosynthesis</keyword>
<feature type="transmembrane region" description="Helical" evidence="9">
    <location>
        <begin position="232"/>
        <end position="251"/>
    </location>
</feature>
<dbReference type="Gene3D" id="3.40.50.720">
    <property type="entry name" value="NAD(P)-binding Rossmann-like Domain"/>
    <property type="match status" value="1"/>
</dbReference>
<dbReference type="CDD" id="cd04452">
    <property type="entry name" value="S1_IF2_alpha"/>
    <property type="match status" value="1"/>
</dbReference>
<dbReference type="PANTHER" id="PTHR10602:SF0">
    <property type="entry name" value="EUKARYOTIC TRANSLATION INITIATION FACTOR 2 SUBUNIT 1"/>
    <property type="match status" value="1"/>
</dbReference>
<feature type="compositionally biased region" description="Low complexity" evidence="8">
    <location>
        <begin position="1481"/>
        <end position="1498"/>
    </location>
</feature>
<dbReference type="SUPFAM" id="SSF50129">
    <property type="entry name" value="GroES-like"/>
    <property type="match status" value="1"/>
</dbReference>
<accession>A0A5N5QC57</accession>
<dbReference type="Gene3D" id="2.40.50.140">
    <property type="entry name" value="Nucleic acid-binding proteins"/>
    <property type="match status" value="1"/>
</dbReference>
<evidence type="ECO:0000256" key="3">
    <source>
        <dbReference type="ARBA" id="ARBA00022723"/>
    </source>
</evidence>
<dbReference type="GO" id="GO:0008270">
    <property type="term" value="F:zinc ion binding"/>
    <property type="evidence" value="ECO:0007669"/>
    <property type="project" value="UniProtKB-KW"/>
</dbReference>
<keyword evidence="13" id="KW-1185">Reference proteome</keyword>
<evidence type="ECO:0000256" key="4">
    <source>
        <dbReference type="ARBA" id="ARBA00022771"/>
    </source>
</evidence>
<feature type="region of interest" description="Disordered" evidence="8">
    <location>
        <begin position="1425"/>
        <end position="1523"/>
    </location>
</feature>
<feature type="domain" description="C3H1-type" evidence="10">
    <location>
        <begin position="909"/>
        <end position="936"/>
    </location>
</feature>
<dbReference type="Gene3D" id="1.10.150.190">
    <property type="entry name" value="Translation initiation factor 2, subunit 1, domain 2"/>
    <property type="match status" value="1"/>
</dbReference>
<evidence type="ECO:0000256" key="2">
    <source>
        <dbReference type="ARBA" id="ARBA00022540"/>
    </source>
</evidence>
<dbReference type="Pfam" id="PF00575">
    <property type="entry name" value="S1"/>
    <property type="match status" value="1"/>
</dbReference>
<keyword evidence="4 7" id="KW-0863">Zinc-finger</keyword>
<keyword evidence="9" id="KW-1133">Transmembrane helix</keyword>
<evidence type="ECO:0000256" key="1">
    <source>
        <dbReference type="ARBA" id="ARBA00007223"/>
    </source>
</evidence>
<dbReference type="PROSITE" id="PS50103">
    <property type="entry name" value="ZF_C3H1"/>
    <property type="match status" value="2"/>
</dbReference>
<evidence type="ECO:0000256" key="7">
    <source>
        <dbReference type="PROSITE-ProRule" id="PRU00723"/>
    </source>
</evidence>
<dbReference type="InterPro" id="IPR011488">
    <property type="entry name" value="TIF_2_asu"/>
</dbReference>
<dbReference type="Proteomes" id="UP000383932">
    <property type="component" value="Unassembled WGS sequence"/>
</dbReference>
<dbReference type="SMART" id="SM00356">
    <property type="entry name" value="ZnF_C3H1"/>
    <property type="match status" value="2"/>
</dbReference>
<dbReference type="InterPro" id="IPR044126">
    <property type="entry name" value="S1_IF2_alpha"/>
</dbReference>
<dbReference type="Gene3D" id="3.90.180.10">
    <property type="entry name" value="Medium-chain alcohol dehydrogenases, catalytic domain"/>
    <property type="match status" value="1"/>
</dbReference>
<dbReference type="InterPro" id="IPR013154">
    <property type="entry name" value="ADH-like_N"/>
</dbReference>
<reference evidence="12 13" key="1">
    <citation type="journal article" date="2019" name="Fungal Biol. Biotechnol.">
        <title>Draft genome sequence of fastidious pathogen Ceratobasidium theobromae, which causes vascular-streak dieback in Theobroma cacao.</title>
        <authorList>
            <person name="Ali S.S."/>
            <person name="Asman A."/>
            <person name="Shao J."/>
            <person name="Firmansyah A.P."/>
            <person name="Susilo A.W."/>
            <person name="Rosmana A."/>
            <person name="McMahon P."/>
            <person name="Junaid M."/>
            <person name="Guest D."/>
            <person name="Kheng T.Y."/>
            <person name="Meinhardt L.W."/>
            <person name="Bailey B.A."/>
        </authorList>
    </citation>
    <scope>NUCLEOTIDE SEQUENCE [LARGE SCALE GENOMIC DNA]</scope>
    <source>
        <strain evidence="12 13">CT2</strain>
    </source>
</reference>
<feature type="region of interest" description="Disordered" evidence="8">
    <location>
        <begin position="560"/>
        <end position="600"/>
    </location>
</feature>
<comment type="caution">
    <text evidence="12">The sequence shown here is derived from an EMBL/GenBank/DDBJ whole genome shotgun (WGS) entry which is preliminary data.</text>
</comment>
<organism evidence="12 13">
    <name type="scientific">Ceratobasidium theobromae</name>
    <dbReference type="NCBI Taxonomy" id="1582974"/>
    <lineage>
        <taxon>Eukaryota</taxon>
        <taxon>Fungi</taxon>
        <taxon>Dikarya</taxon>
        <taxon>Basidiomycota</taxon>
        <taxon>Agaricomycotina</taxon>
        <taxon>Agaricomycetes</taxon>
        <taxon>Cantharellales</taxon>
        <taxon>Ceratobasidiaceae</taxon>
        <taxon>Ceratobasidium</taxon>
    </lineage>
</organism>
<evidence type="ECO:0000259" key="11">
    <source>
        <dbReference type="PROSITE" id="PS50126"/>
    </source>
</evidence>
<keyword evidence="9" id="KW-0812">Transmembrane</keyword>
<dbReference type="FunFam" id="2.40.50.140:FF:000015">
    <property type="entry name" value="Eukaryotic translation initiation factor 2 subunit alpha"/>
    <property type="match status" value="1"/>
</dbReference>
<feature type="compositionally biased region" description="Polar residues" evidence="8">
    <location>
        <begin position="1463"/>
        <end position="1474"/>
    </location>
</feature>
<dbReference type="SUPFAM" id="SSF110993">
    <property type="entry name" value="eIF-2-alpha, C-terminal domain"/>
    <property type="match status" value="1"/>
</dbReference>
<dbReference type="Gene3D" id="4.10.1000.10">
    <property type="entry name" value="Zinc finger, CCCH-type"/>
    <property type="match status" value="1"/>
</dbReference>
<protein>
    <recommendedName>
        <fullName evidence="14">Eukaryotic translation initiation factor 2 subunit alpha</fullName>
    </recommendedName>
</protein>
<dbReference type="InterPro" id="IPR024055">
    <property type="entry name" value="TIF2_asu_C"/>
</dbReference>
<dbReference type="SUPFAM" id="SSF116742">
    <property type="entry name" value="eIF2alpha middle domain-like"/>
    <property type="match status" value="1"/>
</dbReference>
<sequence>MMAAEKQVMSALKIYPDPPELRFESLPFPAVIHPDDAIVKIVLAGLCGSDLHAYRGLEAFDTPYVTGHEFVGIIVGLGESFGASSALGRPKLYSTLKVGDKVVSPFTSSCGECRSELSLDRCHYSLLFGSPRLPGAQAQYVRVPHAGGTLFKFPPDDAPASEVAIWDHVSDSSLILLGDILPTGYFAALQAIQHPNLAYAFTRRAFPFASSFVDSHFTSRPLARVHENDTKLVFAVIGLGPVGLCALVSLLDLLGLSEAPSFAVVAIDPNQSRQEKAEAIISRIGSLPGGSIRVASLENAPGAAKELSDGHGCDAVLEVVGNNSALQLAYDLVRPFGVISSVGVHTNPQFPLNGDALYSKNISLAFGRCPVRSIFPYCVDLLRSRQDVFSVGGASSMIDKVVPFEEKSALEAYKMFNEGECGKVLFRINIPSITKSFTSPHNTTIIMRYYQQKYPEVDDLVMVQVRQIAEMGAYVKLLEYDNIEGMILLSELSRRRIRSIQKLIRVGRNEVVVVLRVDKEKGYIDLSKRRVSPEDITKCEDKFMKSKAVASIMRHVATRTSGTVETEIPKEADAPKEEGHKEDAKEEEDEHDNALQGGSDEERLEELYEQIVWPIASKYGHTYDAFKLALTSADVFEGLNISQPVLSALMATIARRLTPQPIKLRADIELTCFQPAGIDAIKRALTAGEAVSTETVPVKAKLVAPPFYVLGTNATDKVAGVETLEKAIEAIKVTILEDGGELNVKMKPKAVSETEDLELAALMAKANQENQEISGDSAEDSAYCKSSLPACVCDGVISDLGLWASVEHWAGGWRIRGLEYIGLAERCLLAFSIVQLAPSPLIRVLASSLESSTKMPSSTAPSNLREGKGRGEGPAKSKDLSHVPCKFFRVGGCTAGPSCPFSHHVAEPGESKSVCTWFVKGSCKFGHKCALAHVLPGQPMSMDKRNKRAAQAAAGKSGDNNKGDGSKNGEGNKNGDKSAENKDKGAAGRGQRGPLGKSRDRKPTLLGTPPPGMSIGSKAPITISKAAPTPAALSGPALEGTFGLPDELDELTATPRQPPPRQFSPVASAAPPPPSDSNNGNSVPPVTQAATGATATELARRPSPLPLSQSYSSASRPRNNASIDFGPVGSPPQPSPAKPGFAPGHPTRTSINGLSAGTSPPVRGENPAPFGSSPFSAPGSKSLFLSYSLDQHDPGKQPAPFDANWGDNKRTIRARDLDNAVEDEDLEEFLPSSLTDLLSPGERQRRMSRTKHGARSSVDNHLFSRSVPSTNMLDIKSIWDEQNKGRGREADSSAALGNSQVRGLSQGRYGEEENKSASSSLMGTSNVSAGFLAQRPANMSTGMRNMAAQSYDHSGPPVPDFAISASIDPVSTLGAMHSRPIPGVQKAELPSALSPSTRALRNHAPGQSLPQGLAAGLSRLHLVPAASPSNGQYDWSPDGPRLGSTPRAYDPFGFEDNAPPRPTFSTLNNRTGPSPSGLPMSRTPSSSSNNAISPPATAQPNAARRWPGNAWASPMNRPNATNDEEVALFSMDEAMD</sequence>
<feature type="zinc finger region" description="C3H1-type" evidence="7">
    <location>
        <begin position="909"/>
        <end position="936"/>
    </location>
</feature>
<feature type="compositionally biased region" description="Basic and acidic residues" evidence="8">
    <location>
        <begin position="865"/>
        <end position="879"/>
    </location>
</feature>
<evidence type="ECO:0000256" key="6">
    <source>
        <dbReference type="ARBA" id="ARBA00022917"/>
    </source>
</evidence>
<evidence type="ECO:0000256" key="9">
    <source>
        <dbReference type="SAM" id="Phobius"/>
    </source>
</evidence>
<feature type="zinc finger region" description="C3H1-type" evidence="7">
    <location>
        <begin position="879"/>
        <end position="906"/>
    </location>
</feature>
<dbReference type="SUPFAM" id="SSF50249">
    <property type="entry name" value="Nucleic acid-binding proteins"/>
    <property type="match status" value="1"/>
</dbReference>
<feature type="compositionally biased region" description="Basic and acidic residues" evidence="8">
    <location>
        <begin position="567"/>
        <end position="584"/>
    </location>
</feature>
<name>A0A5N5QC57_9AGAM</name>
<feature type="compositionally biased region" description="Basic and acidic residues" evidence="8">
    <location>
        <begin position="973"/>
        <end position="986"/>
    </location>
</feature>
<evidence type="ECO:0008006" key="14">
    <source>
        <dbReference type="Google" id="ProtNLM"/>
    </source>
</evidence>
<keyword evidence="2" id="KW-0396">Initiation factor</keyword>
<dbReference type="Pfam" id="PF08240">
    <property type="entry name" value="ADH_N"/>
    <property type="match status" value="1"/>
</dbReference>
<dbReference type="InterPro" id="IPR003029">
    <property type="entry name" value="S1_domain"/>
</dbReference>
<feature type="compositionally biased region" description="Low complexity" evidence="8">
    <location>
        <begin position="1106"/>
        <end position="1118"/>
    </location>
</feature>
<proteinExistence type="inferred from homology"/>
<dbReference type="GO" id="GO:0043022">
    <property type="term" value="F:ribosome binding"/>
    <property type="evidence" value="ECO:0007669"/>
    <property type="project" value="TreeGrafter"/>
</dbReference>
<feature type="region of interest" description="Disordered" evidence="8">
    <location>
        <begin position="1232"/>
        <end position="1257"/>
    </location>
</feature>
<feature type="compositionally biased region" description="Polar residues" evidence="8">
    <location>
        <begin position="1147"/>
        <end position="1158"/>
    </location>
</feature>
<feature type="domain" description="C3H1-type" evidence="10">
    <location>
        <begin position="879"/>
        <end position="906"/>
    </location>
</feature>
<keyword evidence="3 7" id="KW-0479">Metal-binding</keyword>
<feature type="domain" description="S1 motif" evidence="11">
    <location>
        <begin position="458"/>
        <end position="529"/>
    </location>
</feature>
<feature type="region of interest" description="Disordered" evidence="8">
    <location>
        <begin position="852"/>
        <end position="879"/>
    </location>
</feature>
<keyword evidence="5 7" id="KW-0862">Zinc</keyword>
<dbReference type="GO" id="GO:0005850">
    <property type="term" value="C:eukaryotic translation initiation factor 2 complex"/>
    <property type="evidence" value="ECO:0007669"/>
    <property type="project" value="TreeGrafter"/>
</dbReference>
<dbReference type="InterPro" id="IPR011032">
    <property type="entry name" value="GroES-like_sf"/>
</dbReference>
<keyword evidence="9" id="KW-0472">Membrane</keyword>
<dbReference type="InterPro" id="IPR036855">
    <property type="entry name" value="Znf_CCCH_sf"/>
</dbReference>
<dbReference type="GO" id="GO:0003743">
    <property type="term" value="F:translation initiation factor activity"/>
    <property type="evidence" value="ECO:0007669"/>
    <property type="project" value="UniProtKB-KW"/>
</dbReference>
<feature type="compositionally biased region" description="Polar residues" evidence="8">
    <location>
        <begin position="852"/>
        <end position="862"/>
    </location>
</feature>
<gene>
    <name evidence="12" type="ORF">CTheo_7449</name>
</gene>
<evidence type="ECO:0000259" key="10">
    <source>
        <dbReference type="PROSITE" id="PS50103"/>
    </source>
</evidence>
<dbReference type="SUPFAM" id="SSF90229">
    <property type="entry name" value="CCCH zinc finger"/>
    <property type="match status" value="1"/>
</dbReference>
<dbReference type="OrthoDB" id="411372at2759"/>